<dbReference type="AlphaFoldDB" id="X1NNX1"/>
<gene>
    <name evidence="1" type="ORF">S06H3_39676</name>
</gene>
<dbReference type="Gene3D" id="3.30.160.810">
    <property type="match status" value="1"/>
</dbReference>
<proteinExistence type="predicted"/>
<comment type="caution">
    <text evidence="1">The sequence shown here is derived from an EMBL/GenBank/DDBJ whole genome shotgun (WGS) entry which is preliminary data.</text>
</comment>
<organism evidence="1">
    <name type="scientific">marine sediment metagenome</name>
    <dbReference type="NCBI Taxonomy" id="412755"/>
    <lineage>
        <taxon>unclassified sequences</taxon>
        <taxon>metagenomes</taxon>
        <taxon>ecological metagenomes</taxon>
    </lineage>
</organism>
<accession>X1NNX1</accession>
<feature type="non-terminal residue" evidence="1">
    <location>
        <position position="44"/>
    </location>
</feature>
<sequence>MFCYSTEKKKKKDGYEAVQIGFEKKDKTKKSEKGKRVSVSQRTE</sequence>
<reference evidence="1" key="1">
    <citation type="journal article" date="2014" name="Front. Microbiol.">
        <title>High frequency of phylogenetically diverse reductive dehalogenase-homologous genes in deep subseafloor sedimentary metagenomes.</title>
        <authorList>
            <person name="Kawai M."/>
            <person name="Futagami T."/>
            <person name="Toyoda A."/>
            <person name="Takaki Y."/>
            <person name="Nishi S."/>
            <person name="Hori S."/>
            <person name="Arai W."/>
            <person name="Tsubouchi T."/>
            <person name="Morono Y."/>
            <person name="Uchiyama I."/>
            <person name="Ito T."/>
            <person name="Fujiyama A."/>
            <person name="Inagaki F."/>
            <person name="Takami H."/>
        </authorList>
    </citation>
    <scope>NUCLEOTIDE SEQUENCE</scope>
    <source>
        <strain evidence="1">Expedition CK06-06</strain>
    </source>
</reference>
<protein>
    <submittedName>
        <fullName evidence="1">Uncharacterized protein</fullName>
    </submittedName>
</protein>
<name>X1NNX1_9ZZZZ</name>
<dbReference type="EMBL" id="BARV01024294">
    <property type="protein sequence ID" value="GAI45727.1"/>
    <property type="molecule type" value="Genomic_DNA"/>
</dbReference>
<evidence type="ECO:0000313" key="1">
    <source>
        <dbReference type="EMBL" id="GAI45727.1"/>
    </source>
</evidence>